<keyword evidence="2" id="KW-0479">Metal-binding</keyword>
<evidence type="ECO:0000256" key="3">
    <source>
        <dbReference type="ARBA" id="ARBA00022946"/>
    </source>
</evidence>
<evidence type="ECO:0000256" key="5">
    <source>
        <dbReference type="ARBA" id="ARBA00023014"/>
    </source>
</evidence>
<proteinExistence type="predicted"/>
<dbReference type="VEuPathDB" id="FungiDB:Malapachy_3855"/>
<dbReference type="GO" id="GO:0008168">
    <property type="term" value="F:methyltransferase activity"/>
    <property type="evidence" value="ECO:0007669"/>
    <property type="project" value="UniProtKB-KW"/>
</dbReference>
<keyword evidence="5" id="KW-0411">Iron-sulfur</keyword>
<evidence type="ECO:0000313" key="10">
    <source>
        <dbReference type="Proteomes" id="UP000037751"/>
    </source>
</evidence>
<protein>
    <submittedName>
        <fullName evidence="9">3-methyl-2-oxobutanoate hydroxymethyltransferase</fullName>
    </submittedName>
</protein>
<dbReference type="Proteomes" id="UP000037751">
    <property type="component" value="Unassembled WGS sequence"/>
</dbReference>
<keyword evidence="10" id="KW-1185">Reference proteome</keyword>
<dbReference type="InterPro" id="IPR015324">
    <property type="entry name" value="Ribosomal_Rsm22-like"/>
</dbReference>
<dbReference type="EMBL" id="LGAV01000004">
    <property type="protein sequence ID" value="KOS14119.1"/>
    <property type="molecule type" value="Genomic_DNA"/>
</dbReference>
<keyword evidence="6" id="KW-0496">Mitochondrion</keyword>
<dbReference type="GO" id="GO:0046872">
    <property type="term" value="F:metal ion binding"/>
    <property type="evidence" value="ECO:0007669"/>
    <property type="project" value="UniProtKB-KW"/>
</dbReference>
<accession>A0A0M9VP68</accession>
<feature type="region of interest" description="Disordered" evidence="8">
    <location>
        <begin position="537"/>
        <end position="560"/>
    </location>
</feature>
<feature type="compositionally biased region" description="Basic and acidic residues" evidence="8">
    <location>
        <begin position="596"/>
        <end position="617"/>
    </location>
</feature>
<keyword evidence="9" id="KW-0808">Transferase</keyword>
<gene>
    <name evidence="9" type="ORF">Malapachy_3855</name>
</gene>
<dbReference type="GO" id="GO:0005763">
    <property type="term" value="C:mitochondrial small ribosomal subunit"/>
    <property type="evidence" value="ECO:0007669"/>
    <property type="project" value="TreeGrafter"/>
</dbReference>
<evidence type="ECO:0000313" key="9">
    <source>
        <dbReference type="EMBL" id="KOS14119.1"/>
    </source>
</evidence>
<evidence type="ECO:0000256" key="2">
    <source>
        <dbReference type="ARBA" id="ARBA00022723"/>
    </source>
</evidence>
<sequence>MRRTVVCALPKSVVPRPTGAHARMASAAHLSESLGHDGLADPTLRTAFLRPPQDESVASATQQRLSAAARLGQAKVQGNAMIALPDALAMHLASLVRHGHQDQLRRDALHYHDLLHTPPEDKTSLSQDRTHFFTASLSRARLSPLYLSQLFPARYAVLVRVLDEVRRRMASPFPSTSSWAPTHLYDFAMHATEALWAYEAVFGAEALTEYTAETRTGTLFSTCTSLLQSPHWQHVRTTLRQRGDAPHHLRDVEIAPHAPTMTLGVHAFGLSDLETDIAREKEVLRMWKSHAHVLVLIERATPRGFASLMAARSQLLMLGRTSSPCHIVAPCPHDHACPMLHAWPGDTKTPRGLSLCAYSQLYRLPSFTRAAARLQRGDAVEEYCYVVVQRGERPSLATHTPMWASSLASSHVPEAVSHMAQAGRQGVLDDLRASTAAPDASAATPPSYVSDVVAQGLTQDRVLQTDAYAWPRLVRAPLKKGGHVTMDGCCEDGHIQRFTIAKSVGRQAYQDARKARQGDLYAHAALSSKPIMVLPSPHANDMQKDTQEDNTALSRRGSSVARDEEYVYLGPEAQYQTRQLGHVSKRVSRRAPKRRMILDATRDDTRSSRKPNRRELDEAMWADDQASSSHLP</sequence>
<dbReference type="GO" id="GO:0006412">
    <property type="term" value="P:translation"/>
    <property type="evidence" value="ECO:0007669"/>
    <property type="project" value="InterPro"/>
</dbReference>
<reference evidence="9 10" key="1">
    <citation type="submission" date="2015-07" db="EMBL/GenBank/DDBJ databases">
        <title>Draft Genome Sequence of Malassezia furfur CBS1878 and Malassezia pachydermatis CBS1879.</title>
        <authorList>
            <person name="Triana S."/>
            <person name="Ohm R."/>
            <person name="Gonzalez A."/>
            <person name="DeCock H."/>
            <person name="Restrepo S."/>
            <person name="Celis A."/>
        </authorList>
    </citation>
    <scope>NUCLEOTIDE SEQUENCE [LARGE SCALE GENOMIC DNA]</scope>
    <source>
        <strain evidence="9 10">CBS 1879</strain>
    </source>
</reference>
<dbReference type="Pfam" id="PF09243">
    <property type="entry name" value="Rsm22"/>
    <property type="match status" value="2"/>
</dbReference>
<dbReference type="GeneID" id="28730190"/>
<dbReference type="PANTHER" id="PTHR13184">
    <property type="entry name" value="37S RIBOSOMAL PROTEIN S22"/>
    <property type="match status" value="1"/>
</dbReference>
<dbReference type="GO" id="GO:0051536">
    <property type="term" value="F:iron-sulfur cluster binding"/>
    <property type="evidence" value="ECO:0007669"/>
    <property type="project" value="UniProtKB-KW"/>
</dbReference>
<feature type="compositionally biased region" description="Basic residues" evidence="8">
    <location>
        <begin position="583"/>
        <end position="595"/>
    </location>
</feature>
<evidence type="ECO:0000256" key="1">
    <source>
        <dbReference type="ARBA" id="ARBA00004173"/>
    </source>
</evidence>
<comment type="subcellular location">
    <subcellularLocation>
        <location evidence="1">Mitochondrion</location>
    </subcellularLocation>
</comment>
<dbReference type="RefSeq" id="XP_017991751.1">
    <property type="nucleotide sequence ID" value="XM_018138314.1"/>
</dbReference>
<comment type="caution">
    <text evidence="9">The sequence shown here is derived from an EMBL/GenBank/DDBJ whole genome shotgun (WGS) entry which is preliminary data.</text>
</comment>
<evidence type="ECO:0000256" key="6">
    <source>
        <dbReference type="ARBA" id="ARBA00023128"/>
    </source>
</evidence>
<dbReference type="GO" id="GO:0003735">
    <property type="term" value="F:structural constituent of ribosome"/>
    <property type="evidence" value="ECO:0007669"/>
    <property type="project" value="TreeGrafter"/>
</dbReference>
<keyword evidence="3" id="KW-0809">Transit peptide</keyword>
<dbReference type="InterPro" id="IPR052571">
    <property type="entry name" value="Mt_RNA_Methyltransferase"/>
</dbReference>
<evidence type="ECO:0000256" key="7">
    <source>
        <dbReference type="ARBA" id="ARBA00045681"/>
    </source>
</evidence>
<keyword evidence="4" id="KW-0408">Iron</keyword>
<dbReference type="AlphaFoldDB" id="A0A0M9VP68"/>
<evidence type="ECO:0000256" key="8">
    <source>
        <dbReference type="SAM" id="MobiDB-lite"/>
    </source>
</evidence>
<dbReference type="OrthoDB" id="421327at2759"/>
<organism evidence="9 10">
    <name type="scientific">Malassezia pachydermatis</name>
    <dbReference type="NCBI Taxonomy" id="77020"/>
    <lineage>
        <taxon>Eukaryota</taxon>
        <taxon>Fungi</taxon>
        <taxon>Dikarya</taxon>
        <taxon>Basidiomycota</taxon>
        <taxon>Ustilaginomycotina</taxon>
        <taxon>Malasseziomycetes</taxon>
        <taxon>Malasseziales</taxon>
        <taxon>Malasseziaceae</taxon>
        <taxon>Malassezia</taxon>
    </lineage>
</organism>
<keyword evidence="9" id="KW-0489">Methyltransferase</keyword>
<dbReference type="GO" id="GO:0032259">
    <property type="term" value="P:methylation"/>
    <property type="evidence" value="ECO:0007669"/>
    <property type="project" value="UniProtKB-KW"/>
</dbReference>
<dbReference type="PANTHER" id="PTHR13184:SF5">
    <property type="entry name" value="METHYLTRANSFERASE-LIKE PROTEIN 17, MITOCHONDRIAL"/>
    <property type="match status" value="1"/>
</dbReference>
<evidence type="ECO:0000256" key="4">
    <source>
        <dbReference type="ARBA" id="ARBA00023004"/>
    </source>
</evidence>
<comment type="function">
    <text evidence="7">Mitochondrial ribosome (mitoribosome) assembly factor. Binds at the interface of the head and body domains of the mitochondrial small ribosomal subunit (mt-SSU), occluding the mRNA channel and preventing compaction of the head domain towards the body. Probable inactive methyltransferase: retains the characteristic folding and ability to bind S-adenosyl-L-methionine, but it probably lost its methyltransferase activity.</text>
</comment>
<name>A0A0M9VP68_9BASI</name>
<dbReference type="STRING" id="77020.A0A0M9VP68"/>
<feature type="region of interest" description="Disordered" evidence="8">
    <location>
        <begin position="580"/>
        <end position="632"/>
    </location>
</feature>